<organism evidence="6 7">
    <name type="scientific">Bifidobacterium moraviense</name>
    <dbReference type="NCBI Taxonomy" id="2675323"/>
    <lineage>
        <taxon>Bacteria</taxon>
        <taxon>Bacillati</taxon>
        <taxon>Actinomycetota</taxon>
        <taxon>Actinomycetes</taxon>
        <taxon>Bifidobacteriales</taxon>
        <taxon>Bifidobacteriaceae</taxon>
        <taxon>Bifidobacterium</taxon>
    </lineage>
</organism>
<gene>
    <name evidence="6" type="ORF">G1C96_0535</name>
</gene>
<evidence type="ECO:0000259" key="5">
    <source>
        <dbReference type="Pfam" id="PF17764"/>
    </source>
</evidence>
<keyword evidence="1" id="KW-0547">Nucleotide-binding</keyword>
<dbReference type="InterPro" id="IPR041222">
    <property type="entry name" value="PriA_3primeBD"/>
</dbReference>
<accession>A0A7Y0F0T8</accession>
<feature type="region of interest" description="Disordered" evidence="4">
    <location>
        <begin position="1"/>
        <end position="28"/>
    </location>
</feature>
<dbReference type="Pfam" id="PF17764">
    <property type="entry name" value="PriA_3primeBD"/>
    <property type="match status" value="1"/>
</dbReference>
<dbReference type="InterPro" id="IPR027417">
    <property type="entry name" value="P-loop_NTPase"/>
</dbReference>
<keyword evidence="7" id="KW-1185">Reference proteome</keyword>
<dbReference type="GO" id="GO:0006270">
    <property type="term" value="P:DNA replication initiation"/>
    <property type="evidence" value="ECO:0007669"/>
    <property type="project" value="TreeGrafter"/>
</dbReference>
<dbReference type="GO" id="GO:0003677">
    <property type="term" value="F:DNA binding"/>
    <property type="evidence" value="ECO:0007669"/>
    <property type="project" value="UniProtKB-KW"/>
</dbReference>
<sequence>MTTQDAEQLTLDGLAPRRRRRAPAQRRPAAVDPIAQVVLDVQATHLGRTFDYLVQDRDDEAARPGVQVRVRFGGQRLTGVIWNRTATSPTPSSSLRYLERVLSPVEVVGEEMRGDIEAVADWYGGTRANILRVAVPARVARVEREQELAAGGEGFAGSAAERLMGVVNALGEREWKRVAACYDRSSEWRDALTGRGFAEVVADALPGPLVWARDAAWMIAEAMGAGRSAVTVLPDMRRVEDLAEVLEEAGLRRFAPSAAQHGGWIGDFVVLGAALPPAERYRAYLAVAAGQVRCVIGTRAAMYAPVRGAALFAIVDDVAYQNADGFMPYAQARGVLRLRARRRGGAFVALAHARSPISEASGATKVHALPTVTKESLPWVRWLNRETLASLGDPTAGARVPHTAVRALSAALQAGPVLMSIPAEGVGETLSCASCHRQARCPRCTGPLALRRDEGAPRCMWCGAAAVGWHCAECGRDRMRVVRVGAAGTAAELEGLFRGVPVVVSSPRQPGGVVESVADRPQLVIATPGAEPRVRPVGGGGRKQVGYQAVAILDAWTSLYAMGVDARTDTLTAWMRAVALCRPRTMGGQALLLGETDPVLAQSLMLWNAPMLASREVAERRETGLPPAVAAACVWGRRDAVMWLLEEIGALTGDWTVLDMPSGEAQPGVLGPVPIAQPATISARELEETADRVKAVVRVTTDRRAELALRLRTGVAKRVASRMPGELRFQVDPKDLI</sequence>
<dbReference type="GO" id="GO:0006310">
    <property type="term" value="P:DNA recombination"/>
    <property type="evidence" value="ECO:0007669"/>
    <property type="project" value="TreeGrafter"/>
</dbReference>
<reference evidence="6 7" key="1">
    <citation type="submission" date="2020-02" db="EMBL/GenBank/DDBJ databases">
        <title>Characterization of phylogenetic diversity of novel bifidobacterial species isolated in Czech ZOOs.</title>
        <authorList>
            <person name="Lugli G.A."/>
            <person name="Vera N.B."/>
            <person name="Ventura M."/>
        </authorList>
    </citation>
    <scope>NUCLEOTIDE SEQUENCE [LARGE SCALE GENOMIC DNA]</scope>
    <source>
        <strain evidence="6 7">DSM 109958</strain>
    </source>
</reference>
<name>A0A7Y0F0T8_9BIFI</name>
<dbReference type="GO" id="GO:0006302">
    <property type="term" value="P:double-strand break repair"/>
    <property type="evidence" value="ECO:0007669"/>
    <property type="project" value="TreeGrafter"/>
</dbReference>
<evidence type="ECO:0000256" key="2">
    <source>
        <dbReference type="ARBA" id="ARBA00022840"/>
    </source>
</evidence>
<proteinExistence type="predicted"/>
<dbReference type="EMBL" id="JAAIIH010000001">
    <property type="protein sequence ID" value="NMM99957.1"/>
    <property type="molecule type" value="Genomic_DNA"/>
</dbReference>
<dbReference type="PANTHER" id="PTHR30580">
    <property type="entry name" value="PRIMOSOMAL PROTEIN N"/>
    <property type="match status" value="1"/>
</dbReference>
<dbReference type="GO" id="GO:0043138">
    <property type="term" value="F:3'-5' DNA helicase activity"/>
    <property type="evidence" value="ECO:0007669"/>
    <property type="project" value="TreeGrafter"/>
</dbReference>
<protein>
    <submittedName>
        <fullName evidence="6">Primosome assembly protein PriA</fullName>
    </submittedName>
</protein>
<dbReference type="Proteomes" id="UP000588277">
    <property type="component" value="Unassembled WGS sequence"/>
</dbReference>
<comment type="caution">
    <text evidence="6">The sequence shown here is derived from an EMBL/GenBank/DDBJ whole genome shotgun (WGS) entry which is preliminary data.</text>
</comment>
<evidence type="ECO:0000313" key="6">
    <source>
        <dbReference type="EMBL" id="NMM99957.1"/>
    </source>
</evidence>
<dbReference type="Gene3D" id="3.40.50.300">
    <property type="entry name" value="P-loop containing nucleotide triphosphate hydrolases"/>
    <property type="match status" value="1"/>
</dbReference>
<dbReference type="AlphaFoldDB" id="A0A7Y0F0T8"/>
<evidence type="ECO:0000313" key="7">
    <source>
        <dbReference type="Proteomes" id="UP000588277"/>
    </source>
</evidence>
<evidence type="ECO:0000256" key="1">
    <source>
        <dbReference type="ARBA" id="ARBA00022741"/>
    </source>
</evidence>
<dbReference type="InterPro" id="IPR042115">
    <property type="entry name" value="PriA_3primeBD_sf"/>
</dbReference>
<dbReference type="RefSeq" id="WP_169275094.1">
    <property type="nucleotide sequence ID" value="NZ_JAAIIH010000001.1"/>
</dbReference>
<dbReference type="Gene3D" id="3.40.1440.60">
    <property type="entry name" value="PriA, 3(prime) DNA-binding domain"/>
    <property type="match status" value="1"/>
</dbReference>
<feature type="domain" description="Primosomal protein N' 3' DNA-binding" evidence="5">
    <location>
        <begin position="36"/>
        <end position="136"/>
    </location>
</feature>
<dbReference type="GO" id="GO:0005524">
    <property type="term" value="F:ATP binding"/>
    <property type="evidence" value="ECO:0007669"/>
    <property type="project" value="UniProtKB-KW"/>
</dbReference>
<keyword evidence="2" id="KW-0067">ATP-binding</keyword>
<dbReference type="PANTHER" id="PTHR30580:SF0">
    <property type="entry name" value="PRIMOSOMAL PROTEIN N"/>
    <property type="match status" value="1"/>
</dbReference>
<evidence type="ECO:0000256" key="3">
    <source>
        <dbReference type="ARBA" id="ARBA00023125"/>
    </source>
</evidence>
<evidence type="ECO:0000256" key="4">
    <source>
        <dbReference type="SAM" id="MobiDB-lite"/>
    </source>
</evidence>
<keyword evidence="3" id="KW-0238">DNA-binding</keyword>